<evidence type="ECO:0000313" key="8">
    <source>
        <dbReference type="Proteomes" id="UP000694400"/>
    </source>
</evidence>
<dbReference type="InterPro" id="IPR017981">
    <property type="entry name" value="GPCR_2-like_7TM"/>
</dbReference>
<dbReference type="GO" id="GO:0004930">
    <property type="term" value="F:G protein-coupled receptor activity"/>
    <property type="evidence" value="ECO:0007669"/>
    <property type="project" value="InterPro"/>
</dbReference>
<feature type="transmembrane region" description="Helical" evidence="5">
    <location>
        <begin position="46"/>
        <end position="68"/>
    </location>
</feature>
<comment type="subcellular location">
    <subcellularLocation>
        <location evidence="1">Membrane</location>
        <topology evidence="1">Multi-pass membrane protein</topology>
    </subcellularLocation>
</comment>
<protein>
    <submittedName>
        <fullName evidence="7">Adhesion G protein-coupled receptor G7</fullName>
    </submittedName>
</protein>
<dbReference type="InterPro" id="IPR053066">
    <property type="entry name" value="ADGR_G7"/>
</dbReference>
<dbReference type="PRINTS" id="PR00249">
    <property type="entry name" value="GPCRSECRETIN"/>
</dbReference>
<dbReference type="PANTHER" id="PTHR47767">
    <property type="entry name" value="ADHESION G PROTEIN-COUPLED RECEPTOR G7"/>
    <property type="match status" value="1"/>
</dbReference>
<evidence type="ECO:0000256" key="3">
    <source>
        <dbReference type="ARBA" id="ARBA00022989"/>
    </source>
</evidence>
<evidence type="ECO:0000256" key="5">
    <source>
        <dbReference type="SAM" id="Phobius"/>
    </source>
</evidence>
<sequence>MPGITAAIPVDLNSSTVLTIPPITPCSNPDLVDPPADSWCMAVAVLLHYFLLATFMWTALNCAQLYLLLIRAMKPLPGNFIVTMSAIGWGIPAVVVAVTLGATYREGKALNYRQEEFCWLAALDQDQNFSIKKPMLWSFLLPVALILLFNIIIFIKIIVSVIWKENKDLTRNKKDSFMGKITSTISVVVVLGITWTTGYFMLINQEETSLVFSYVFCILNATQGIQICILYTFRSPIFKKKVSKMSSALKMPEISVYLHSQIYHVSKLRPVKYFRETFRSFETENISFSTLSDSY</sequence>
<feature type="transmembrane region" description="Helical" evidence="5">
    <location>
        <begin position="184"/>
        <end position="203"/>
    </location>
</feature>
<feature type="domain" description="G-protein coupled receptors family 2 profile 2" evidence="6">
    <location>
        <begin position="40"/>
        <end position="235"/>
    </location>
</feature>
<feature type="transmembrane region" description="Helical" evidence="5">
    <location>
        <begin position="139"/>
        <end position="163"/>
    </location>
</feature>
<keyword evidence="4 5" id="KW-0472">Membrane</keyword>
<reference evidence="7" key="2">
    <citation type="submission" date="2025-08" db="UniProtKB">
        <authorList>
            <consortium name="Ensembl"/>
        </authorList>
    </citation>
    <scope>IDENTIFICATION</scope>
</reference>
<dbReference type="Ensembl" id="ENSAPLT00020007446.1">
    <property type="protein sequence ID" value="ENSAPLP00020006933.1"/>
    <property type="gene ID" value="ENSAPLG00020005022.1"/>
</dbReference>
<evidence type="ECO:0000256" key="4">
    <source>
        <dbReference type="ARBA" id="ARBA00023136"/>
    </source>
</evidence>
<reference evidence="7" key="1">
    <citation type="submission" date="2019-08" db="EMBL/GenBank/DDBJ databases">
        <title>Three high-quality genomes provides insights into domestication of ducks.</title>
        <authorList>
            <person name="Hou Z.C."/>
            <person name="Zhu F."/>
            <person name="Yin Z.T."/>
            <person name="Zhang F."/>
        </authorList>
    </citation>
    <scope>NUCLEOTIDE SEQUENCE [LARGE SCALE GENOMIC DNA]</scope>
</reference>
<name>A0A8B9R5D2_ANAPL</name>
<reference evidence="7" key="3">
    <citation type="submission" date="2025-09" db="UniProtKB">
        <authorList>
            <consortium name="Ensembl"/>
        </authorList>
    </citation>
    <scope>IDENTIFICATION</scope>
</reference>
<accession>A0A8B9R5D2</accession>
<dbReference type="InterPro" id="IPR000832">
    <property type="entry name" value="GPCR_2_secretin-like"/>
</dbReference>
<dbReference type="Pfam" id="PF00002">
    <property type="entry name" value="7tm_2"/>
    <property type="match status" value="1"/>
</dbReference>
<dbReference type="AlphaFoldDB" id="A0A8B9R5D2"/>
<dbReference type="PROSITE" id="PS50261">
    <property type="entry name" value="G_PROTEIN_RECEP_F2_4"/>
    <property type="match status" value="1"/>
</dbReference>
<dbReference type="GO" id="GO:0016020">
    <property type="term" value="C:membrane"/>
    <property type="evidence" value="ECO:0007669"/>
    <property type="project" value="UniProtKB-SubCell"/>
</dbReference>
<dbReference type="Gene3D" id="1.20.1070.10">
    <property type="entry name" value="Rhodopsin 7-helix transmembrane proteins"/>
    <property type="match status" value="1"/>
</dbReference>
<evidence type="ECO:0000259" key="6">
    <source>
        <dbReference type="PROSITE" id="PS50261"/>
    </source>
</evidence>
<organism evidence="7 8">
    <name type="scientific">Anas platyrhynchos</name>
    <name type="common">Mallard</name>
    <name type="synonym">Anas boschas</name>
    <dbReference type="NCBI Taxonomy" id="8839"/>
    <lineage>
        <taxon>Eukaryota</taxon>
        <taxon>Metazoa</taxon>
        <taxon>Chordata</taxon>
        <taxon>Craniata</taxon>
        <taxon>Vertebrata</taxon>
        <taxon>Euteleostomi</taxon>
        <taxon>Archelosauria</taxon>
        <taxon>Archosauria</taxon>
        <taxon>Dinosauria</taxon>
        <taxon>Saurischia</taxon>
        <taxon>Theropoda</taxon>
        <taxon>Coelurosauria</taxon>
        <taxon>Aves</taxon>
        <taxon>Neognathae</taxon>
        <taxon>Galloanserae</taxon>
        <taxon>Anseriformes</taxon>
        <taxon>Anatidae</taxon>
        <taxon>Anatinae</taxon>
        <taxon>Anas</taxon>
    </lineage>
</organism>
<evidence type="ECO:0000256" key="2">
    <source>
        <dbReference type="ARBA" id="ARBA00022692"/>
    </source>
</evidence>
<dbReference type="PANTHER" id="PTHR47767:SF1">
    <property type="entry name" value="ADHESION G PROTEIN-COUPLED RECEPTOR G7"/>
    <property type="match status" value="1"/>
</dbReference>
<evidence type="ECO:0000313" key="7">
    <source>
        <dbReference type="Ensembl" id="ENSAPLP00020006933.1"/>
    </source>
</evidence>
<proteinExistence type="predicted"/>
<dbReference type="Proteomes" id="UP000694400">
    <property type="component" value="Chromosome 1"/>
</dbReference>
<dbReference type="GO" id="GO:0007166">
    <property type="term" value="P:cell surface receptor signaling pathway"/>
    <property type="evidence" value="ECO:0007669"/>
    <property type="project" value="InterPro"/>
</dbReference>
<feature type="transmembrane region" description="Helical" evidence="5">
    <location>
        <begin position="209"/>
        <end position="233"/>
    </location>
</feature>
<dbReference type="SUPFAM" id="SSF81321">
    <property type="entry name" value="Family A G protein-coupled receptor-like"/>
    <property type="match status" value="1"/>
</dbReference>
<keyword evidence="3 5" id="KW-1133">Transmembrane helix</keyword>
<keyword evidence="2 5" id="KW-0812">Transmembrane</keyword>
<evidence type="ECO:0000256" key="1">
    <source>
        <dbReference type="ARBA" id="ARBA00004141"/>
    </source>
</evidence>
<feature type="transmembrane region" description="Helical" evidence="5">
    <location>
        <begin position="80"/>
        <end position="104"/>
    </location>
</feature>